<dbReference type="EC" id="2.4.99.28" evidence="24"/>
<dbReference type="PANTHER" id="PTHR32282:SF27">
    <property type="entry name" value="PENICILLIN-BINDING PROTEIN 1A"/>
    <property type="match status" value="1"/>
</dbReference>
<gene>
    <name evidence="31" type="ORF">PP769_02110</name>
</gene>
<feature type="domain" description="Glycosyl transferase family 51" evidence="29">
    <location>
        <begin position="68"/>
        <end position="242"/>
    </location>
</feature>
<dbReference type="InterPro" id="IPR023346">
    <property type="entry name" value="Lysozyme-like_dom_sf"/>
</dbReference>
<keyword evidence="8" id="KW-0997">Cell inner membrane</keyword>
<dbReference type="FunFam" id="1.10.3810.10:FF:000003">
    <property type="entry name" value="Penicillin-binding protein 1a"/>
    <property type="match status" value="1"/>
</dbReference>
<evidence type="ECO:0000256" key="5">
    <source>
        <dbReference type="ARBA" id="ARBA00012448"/>
    </source>
</evidence>
<evidence type="ECO:0000256" key="9">
    <source>
        <dbReference type="ARBA" id="ARBA00022645"/>
    </source>
</evidence>
<dbReference type="SUPFAM" id="SSF56601">
    <property type="entry name" value="beta-lactamase/transpeptidase-like"/>
    <property type="match status" value="1"/>
</dbReference>
<evidence type="ECO:0000256" key="27">
    <source>
        <dbReference type="SAM" id="Phobius"/>
    </source>
</evidence>
<dbReference type="PANTHER" id="PTHR32282">
    <property type="entry name" value="BINDING PROTEIN TRANSPEPTIDASE, PUTATIVE-RELATED"/>
    <property type="match status" value="1"/>
</dbReference>
<dbReference type="GO" id="GO:0030288">
    <property type="term" value="C:outer membrane-bounded periplasmic space"/>
    <property type="evidence" value="ECO:0007669"/>
    <property type="project" value="TreeGrafter"/>
</dbReference>
<evidence type="ECO:0000256" key="16">
    <source>
        <dbReference type="ARBA" id="ARBA00022968"/>
    </source>
</evidence>
<evidence type="ECO:0000313" key="32">
    <source>
        <dbReference type="Proteomes" id="UP001302719"/>
    </source>
</evidence>
<evidence type="ECO:0000256" key="26">
    <source>
        <dbReference type="ARBA" id="ARBA00060592"/>
    </source>
</evidence>
<keyword evidence="15" id="KW-0133">Cell shape</keyword>
<sequence length="799" mass="88776">MSKFQTFFSTLRGWSWLRITIITTFLALCVGVGGLAGILWIATRDLPTFDSFQDYHPSLVSRVYADNGELIGQFFIERRLYTPIDKIPKAFTQAVIATEDTRFFDHPGLDIVGIGRAAWTNLKKGGRFQGASTITQQLARALFLSPERTYQRKIKELILAVKMEWVLTKEQILEMYLNQIYFGHGAYGVAAAALTYFDKNVSDLSLPESAFLAGLPKAPNTYSPYRNPDLAKSRKELVLGRMVEAGYITNEEAQAAMATTLSYRHQSIEPIAAYFLEEVRQHLVDRYGETLVYKGGLRIYTTLNIAMQKIAEEAVRTGLRQLDKRQGWRGPIEHIAFSKDFTPPDTFPELQSPKAALVHGLYRALVTDVAKKSAQILIGNTYKGSILFEDMRWAQRQLEKSGDVGTAVVREKATPLQLLKVGDIIEVAPKNGTVESGEFVLEQTPIVEGALIAMDPRTGAVQSMVGGYDYTRSQFNRAVVARRQPGSAFKPLIYASALQQGLTPASLILDAPVVYEDEDLDRVWKPENYEKRFFGTITLREALRHSRNAATVRLLEQIGVPEVVNIASNLGIRSPLSQDLSLALGSSSVTLQEITSAYGVFANQGLWLEPYMITHAKNLNGEILEQHQFEPRQAMTKENAYLITNMLMDVIQSGTGRLAKSIGRPLAGKTGTTNSYNDAWFVGYAPNLATGVWVGFDGVRTLGRLESGAHAALPIWTRFVDQALLHSPVMTFPIPNDIQFAQIDTATGDLPSKTSRNISTEVFRKGTEPGKAAPQKANPMDFFEFDRLNSDSSNQLSPF</sequence>
<evidence type="ECO:0000256" key="4">
    <source>
        <dbReference type="ARBA" id="ARBA00007739"/>
    </source>
</evidence>
<reference evidence="31 32" key="1">
    <citation type="submission" date="2023-01" db="EMBL/GenBank/DDBJ databases">
        <title>Cultivation and genomic characterization of new, ubiquitous marine nitrite-oxidizing bacteria from the Nitrospirales.</title>
        <authorList>
            <person name="Mueller A.J."/>
            <person name="Daebeler A."/>
            <person name="Herbold C.W."/>
            <person name="Kirkegaard R.H."/>
            <person name="Daims H."/>
        </authorList>
    </citation>
    <scope>NUCLEOTIDE SEQUENCE [LARGE SCALE GENOMIC DNA]</scope>
    <source>
        <strain evidence="31 32">VA</strain>
    </source>
</reference>
<comment type="subcellular location">
    <subcellularLocation>
        <location evidence="1">Cell inner membrane</location>
        <topology evidence="1">Single-pass type II membrane protein</topology>
    </subcellularLocation>
</comment>
<evidence type="ECO:0000256" key="18">
    <source>
        <dbReference type="ARBA" id="ARBA00022989"/>
    </source>
</evidence>
<dbReference type="GO" id="GO:0008658">
    <property type="term" value="F:penicillin binding"/>
    <property type="evidence" value="ECO:0007669"/>
    <property type="project" value="InterPro"/>
</dbReference>
<comment type="pathway">
    <text evidence="26">Glycan biosynthesis.</text>
</comment>
<dbReference type="GO" id="GO:0008360">
    <property type="term" value="P:regulation of cell shape"/>
    <property type="evidence" value="ECO:0007669"/>
    <property type="project" value="UniProtKB-KW"/>
</dbReference>
<evidence type="ECO:0000256" key="2">
    <source>
        <dbReference type="ARBA" id="ARBA00004752"/>
    </source>
</evidence>
<feature type="domain" description="Penicillin-binding protein transpeptidase" evidence="28">
    <location>
        <begin position="449"/>
        <end position="692"/>
    </location>
</feature>
<dbReference type="GO" id="GO:0071555">
    <property type="term" value="P:cell wall organization"/>
    <property type="evidence" value="ECO:0007669"/>
    <property type="project" value="UniProtKB-KW"/>
</dbReference>
<proteinExistence type="inferred from homology"/>
<dbReference type="GO" id="GO:0009002">
    <property type="term" value="F:serine-type D-Ala-D-Ala carboxypeptidase activity"/>
    <property type="evidence" value="ECO:0007669"/>
    <property type="project" value="UniProtKB-EC"/>
</dbReference>
<comment type="catalytic activity">
    <reaction evidence="23">
        <text>Preferential cleavage: (Ac)2-L-Lys-D-Ala-|-D-Ala. Also transpeptidation of peptidyl-alanyl moieties that are N-acyl substituents of D-alanine.</text>
        <dbReference type="EC" id="3.4.16.4"/>
    </reaction>
</comment>
<keyword evidence="18 27" id="KW-1133">Transmembrane helix</keyword>
<evidence type="ECO:0000259" key="30">
    <source>
        <dbReference type="Pfam" id="PF17092"/>
    </source>
</evidence>
<feature type="transmembrane region" description="Helical" evidence="27">
    <location>
        <begin position="21"/>
        <end position="42"/>
    </location>
</feature>
<evidence type="ECO:0000256" key="15">
    <source>
        <dbReference type="ARBA" id="ARBA00022960"/>
    </source>
</evidence>
<dbReference type="EC" id="3.4.16.4" evidence="5"/>
<evidence type="ECO:0000256" key="3">
    <source>
        <dbReference type="ARBA" id="ARBA00007090"/>
    </source>
</evidence>
<evidence type="ECO:0000256" key="8">
    <source>
        <dbReference type="ARBA" id="ARBA00022519"/>
    </source>
</evidence>
<keyword evidence="10" id="KW-0645">Protease</keyword>
<keyword evidence="13 27" id="KW-0812">Transmembrane</keyword>
<evidence type="ECO:0000256" key="20">
    <source>
        <dbReference type="ARBA" id="ARBA00023251"/>
    </source>
</evidence>
<evidence type="ECO:0000313" key="31">
    <source>
        <dbReference type="EMBL" id="WNM58582.1"/>
    </source>
</evidence>
<keyword evidence="9" id="KW-0121">Carboxypeptidase</keyword>
<keyword evidence="11" id="KW-0328">Glycosyltransferase</keyword>
<dbReference type="InterPro" id="IPR031376">
    <property type="entry name" value="PCB_OB"/>
</dbReference>
<evidence type="ECO:0000256" key="10">
    <source>
        <dbReference type="ARBA" id="ARBA00022670"/>
    </source>
</evidence>
<feature type="domain" description="Penicillin-binding protein OB-like" evidence="30">
    <location>
        <begin position="328"/>
        <end position="447"/>
    </location>
</feature>
<dbReference type="AlphaFoldDB" id="A0AA96GCM2"/>
<dbReference type="NCBIfam" id="TIGR02074">
    <property type="entry name" value="PBP_1a_fam"/>
    <property type="match status" value="1"/>
</dbReference>
<dbReference type="InterPro" id="IPR001264">
    <property type="entry name" value="Glyco_trans_51"/>
</dbReference>
<evidence type="ECO:0000256" key="17">
    <source>
        <dbReference type="ARBA" id="ARBA00022984"/>
    </source>
</evidence>
<keyword evidence="22" id="KW-0961">Cell wall biogenesis/degradation</keyword>
<dbReference type="Pfam" id="PF00905">
    <property type="entry name" value="Transpeptidase"/>
    <property type="match status" value="1"/>
</dbReference>
<keyword evidence="7" id="KW-1003">Cell membrane</keyword>
<dbReference type="GO" id="GO:0008955">
    <property type="term" value="F:peptidoglycan glycosyltransferase activity"/>
    <property type="evidence" value="ECO:0007669"/>
    <property type="project" value="UniProtKB-EC"/>
</dbReference>
<dbReference type="RefSeq" id="WP_312644611.1">
    <property type="nucleotide sequence ID" value="NZ_CP116967.1"/>
</dbReference>
<evidence type="ECO:0000256" key="12">
    <source>
        <dbReference type="ARBA" id="ARBA00022679"/>
    </source>
</evidence>
<dbReference type="GO" id="GO:0006508">
    <property type="term" value="P:proteolysis"/>
    <property type="evidence" value="ECO:0007669"/>
    <property type="project" value="UniProtKB-KW"/>
</dbReference>
<evidence type="ECO:0000256" key="1">
    <source>
        <dbReference type="ARBA" id="ARBA00004249"/>
    </source>
</evidence>
<dbReference type="Gene3D" id="3.40.710.10">
    <property type="entry name" value="DD-peptidase/beta-lactamase superfamily"/>
    <property type="match status" value="2"/>
</dbReference>
<evidence type="ECO:0000256" key="23">
    <source>
        <dbReference type="ARBA" id="ARBA00034000"/>
    </source>
</evidence>
<evidence type="ECO:0000256" key="22">
    <source>
        <dbReference type="ARBA" id="ARBA00023316"/>
    </source>
</evidence>
<evidence type="ECO:0000259" key="28">
    <source>
        <dbReference type="Pfam" id="PF00905"/>
    </source>
</evidence>
<dbReference type="EMBL" id="CP116967">
    <property type="protein sequence ID" value="WNM58582.1"/>
    <property type="molecule type" value="Genomic_DNA"/>
</dbReference>
<keyword evidence="32" id="KW-1185">Reference proteome</keyword>
<evidence type="ECO:0000256" key="6">
    <source>
        <dbReference type="ARBA" id="ARBA00018638"/>
    </source>
</evidence>
<organism evidence="31 32">
    <name type="scientific">Candidatus Nitrospira allomarina</name>
    <dbReference type="NCBI Taxonomy" id="3020900"/>
    <lineage>
        <taxon>Bacteria</taxon>
        <taxon>Pseudomonadati</taxon>
        <taxon>Nitrospirota</taxon>
        <taxon>Nitrospiria</taxon>
        <taxon>Nitrospirales</taxon>
        <taxon>Nitrospiraceae</taxon>
        <taxon>Nitrospira</taxon>
    </lineage>
</organism>
<keyword evidence="17" id="KW-0573">Peptidoglycan synthesis</keyword>
<evidence type="ECO:0000256" key="14">
    <source>
        <dbReference type="ARBA" id="ARBA00022801"/>
    </source>
</evidence>
<dbReference type="Proteomes" id="UP001302719">
    <property type="component" value="Chromosome"/>
</dbReference>
<comment type="similarity">
    <text evidence="4">In the N-terminal section; belongs to the glycosyltransferase 51 family.</text>
</comment>
<keyword evidence="16" id="KW-0735">Signal-anchor</keyword>
<keyword evidence="20" id="KW-0046">Antibiotic resistance</keyword>
<keyword evidence="19 27" id="KW-0472">Membrane</keyword>
<evidence type="ECO:0000256" key="19">
    <source>
        <dbReference type="ARBA" id="ARBA00023136"/>
    </source>
</evidence>
<keyword evidence="12" id="KW-0808">Transferase</keyword>
<dbReference type="InterPro" id="IPR036950">
    <property type="entry name" value="PBP_transglycosylase"/>
</dbReference>
<dbReference type="SUPFAM" id="SSF53955">
    <property type="entry name" value="Lysozyme-like"/>
    <property type="match status" value="1"/>
</dbReference>
<dbReference type="Gene3D" id="1.10.3810.10">
    <property type="entry name" value="Biosynthetic peptidoglycan transglycosylase-like"/>
    <property type="match status" value="1"/>
</dbReference>
<evidence type="ECO:0000256" key="13">
    <source>
        <dbReference type="ARBA" id="ARBA00022692"/>
    </source>
</evidence>
<evidence type="ECO:0000259" key="29">
    <source>
        <dbReference type="Pfam" id="PF00912"/>
    </source>
</evidence>
<evidence type="ECO:0000256" key="24">
    <source>
        <dbReference type="ARBA" id="ARBA00044770"/>
    </source>
</evidence>
<keyword evidence="21" id="KW-0511">Multifunctional enzyme</keyword>
<evidence type="ECO:0000256" key="11">
    <source>
        <dbReference type="ARBA" id="ARBA00022676"/>
    </source>
</evidence>
<protein>
    <recommendedName>
        <fullName evidence="6">Penicillin-binding protein 1A</fullName>
        <ecNumber evidence="24">2.4.99.28</ecNumber>
        <ecNumber evidence="5">3.4.16.4</ecNumber>
    </recommendedName>
</protein>
<keyword evidence="14" id="KW-0378">Hydrolase</keyword>
<evidence type="ECO:0000256" key="21">
    <source>
        <dbReference type="ARBA" id="ARBA00023268"/>
    </source>
</evidence>
<name>A0AA96GCM2_9BACT</name>
<accession>A0AA96GCM2</accession>
<dbReference type="KEGG" id="nall:PP769_02110"/>
<dbReference type="InterPro" id="IPR012338">
    <property type="entry name" value="Beta-lactam/transpept-like"/>
</dbReference>
<dbReference type="InterPro" id="IPR050396">
    <property type="entry name" value="Glycosyltr_51/Transpeptidase"/>
</dbReference>
<dbReference type="GO" id="GO:0005886">
    <property type="term" value="C:plasma membrane"/>
    <property type="evidence" value="ECO:0007669"/>
    <property type="project" value="UniProtKB-SubCell"/>
</dbReference>
<dbReference type="GO" id="GO:0009252">
    <property type="term" value="P:peptidoglycan biosynthetic process"/>
    <property type="evidence" value="ECO:0007669"/>
    <property type="project" value="UniProtKB-KW"/>
</dbReference>
<comment type="catalytic activity">
    <reaction evidence="25">
        <text>[GlcNAc-(1-&gt;4)-Mur2Ac(oyl-L-Ala-gamma-D-Glu-L-Lys-D-Ala-D-Ala)](n)-di-trans,octa-cis-undecaprenyl diphosphate + beta-D-GlcNAc-(1-&gt;4)-Mur2Ac(oyl-L-Ala-gamma-D-Glu-L-Lys-D-Ala-D-Ala)-di-trans,octa-cis-undecaprenyl diphosphate = [GlcNAc-(1-&gt;4)-Mur2Ac(oyl-L-Ala-gamma-D-Glu-L-Lys-D-Ala-D-Ala)](n+1)-di-trans,octa-cis-undecaprenyl diphosphate + di-trans,octa-cis-undecaprenyl diphosphate + H(+)</text>
        <dbReference type="Rhea" id="RHEA:23708"/>
        <dbReference type="Rhea" id="RHEA-COMP:9602"/>
        <dbReference type="Rhea" id="RHEA-COMP:9603"/>
        <dbReference type="ChEBI" id="CHEBI:15378"/>
        <dbReference type="ChEBI" id="CHEBI:58405"/>
        <dbReference type="ChEBI" id="CHEBI:60033"/>
        <dbReference type="ChEBI" id="CHEBI:78435"/>
        <dbReference type="EC" id="2.4.99.28"/>
    </reaction>
</comment>
<comment type="similarity">
    <text evidence="3">In the C-terminal section; belongs to the transpeptidase family.</text>
</comment>
<dbReference type="GO" id="GO:0046677">
    <property type="term" value="P:response to antibiotic"/>
    <property type="evidence" value="ECO:0007669"/>
    <property type="project" value="UniProtKB-KW"/>
</dbReference>
<dbReference type="Pfam" id="PF17092">
    <property type="entry name" value="PCB_OB"/>
    <property type="match status" value="1"/>
</dbReference>
<evidence type="ECO:0000256" key="7">
    <source>
        <dbReference type="ARBA" id="ARBA00022475"/>
    </source>
</evidence>
<dbReference type="Pfam" id="PF00912">
    <property type="entry name" value="Transgly"/>
    <property type="match status" value="1"/>
</dbReference>
<dbReference type="InterPro" id="IPR001460">
    <property type="entry name" value="PCN-bd_Tpept"/>
</dbReference>
<evidence type="ECO:0000256" key="25">
    <source>
        <dbReference type="ARBA" id="ARBA00049902"/>
    </source>
</evidence>
<comment type="pathway">
    <text evidence="2">Cell wall biogenesis; peptidoglycan biosynthesis.</text>
</comment>